<protein>
    <submittedName>
        <fullName evidence="3">Uncharacterized protein</fullName>
    </submittedName>
</protein>
<sequence length="94" mass="10389">MSPAWWPPPSSCSSSPASFSTSISSAASPTSAPSSTPKVRLFLTSALSLFLPVISYLYNSIVYAFDHDGMHNLLQNKYHLYICMKKKLGWKTSR</sequence>
<name>A0A4V6DC08_SETVI</name>
<evidence type="ECO:0000256" key="2">
    <source>
        <dbReference type="SAM" id="Phobius"/>
    </source>
</evidence>
<dbReference type="AlphaFoldDB" id="A0A4V6DC08"/>
<organism evidence="3 4">
    <name type="scientific">Setaria viridis</name>
    <name type="common">Green bristlegrass</name>
    <name type="synonym">Setaria italica subsp. viridis</name>
    <dbReference type="NCBI Taxonomy" id="4556"/>
    <lineage>
        <taxon>Eukaryota</taxon>
        <taxon>Viridiplantae</taxon>
        <taxon>Streptophyta</taxon>
        <taxon>Embryophyta</taxon>
        <taxon>Tracheophyta</taxon>
        <taxon>Spermatophyta</taxon>
        <taxon>Magnoliopsida</taxon>
        <taxon>Liliopsida</taxon>
        <taxon>Poales</taxon>
        <taxon>Poaceae</taxon>
        <taxon>PACMAD clade</taxon>
        <taxon>Panicoideae</taxon>
        <taxon>Panicodae</taxon>
        <taxon>Paniceae</taxon>
        <taxon>Cenchrinae</taxon>
        <taxon>Setaria</taxon>
    </lineage>
</organism>
<keyword evidence="2" id="KW-0812">Transmembrane</keyword>
<feature type="region of interest" description="Disordered" evidence="1">
    <location>
        <begin position="1"/>
        <end position="36"/>
    </location>
</feature>
<feature type="transmembrane region" description="Helical" evidence="2">
    <location>
        <begin position="41"/>
        <end position="65"/>
    </location>
</feature>
<dbReference type="EMBL" id="CM016553">
    <property type="protein sequence ID" value="TKW35666.1"/>
    <property type="molecule type" value="Genomic_DNA"/>
</dbReference>
<evidence type="ECO:0000313" key="3">
    <source>
        <dbReference type="EMBL" id="TKW35666.1"/>
    </source>
</evidence>
<dbReference type="Proteomes" id="UP000298652">
    <property type="component" value="Chromosome 2"/>
</dbReference>
<accession>A0A4V6DC08</accession>
<feature type="compositionally biased region" description="Low complexity" evidence="1">
    <location>
        <begin position="11"/>
        <end position="36"/>
    </location>
</feature>
<gene>
    <name evidence="3" type="ORF">SEVIR_2G389920v2</name>
</gene>
<feature type="compositionally biased region" description="Pro residues" evidence="1">
    <location>
        <begin position="1"/>
        <end position="10"/>
    </location>
</feature>
<dbReference type="Gramene" id="TKW35666">
    <property type="protein sequence ID" value="TKW35666"/>
    <property type="gene ID" value="SEVIR_2G389920v2"/>
</dbReference>
<evidence type="ECO:0000313" key="4">
    <source>
        <dbReference type="Proteomes" id="UP000298652"/>
    </source>
</evidence>
<keyword evidence="4" id="KW-1185">Reference proteome</keyword>
<evidence type="ECO:0000256" key="1">
    <source>
        <dbReference type="SAM" id="MobiDB-lite"/>
    </source>
</evidence>
<keyword evidence="2" id="KW-0472">Membrane</keyword>
<keyword evidence="2" id="KW-1133">Transmembrane helix</keyword>
<reference evidence="3" key="1">
    <citation type="submission" date="2019-03" db="EMBL/GenBank/DDBJ databases">
        <title>WGS assembly of Setaria viridis.</title>
        <authorList>
            <person name="Huang P."/>
            <person name="Jenkins J."/>
            <person name="Grimwood J."/>
            <person name="Barry K."/>
            <person name="Healey A."/>
            <person name="Mamidi S."/>
            <person name="Sreedasyam A."/>
            <person name="Shu S."/>
            <person name="Feldman M."/>
            <person name="Wu J."/>
            <person name="Yu Y."/>
            <person name="Chen C."/>
            <person name="Johnson J."/>
            <person name="Rokhsar D."/>
            <person name="Baxter I."/>
            <person name="Schmutz J."/>
            <person name="Brutnell T."/>
            <person name="Kellogg E."/>
        </authorList>
    </citation>
    <scope>NUCLEOTIDE SEQUENCE [LARGE SCALE GENOMIC DNA]</scope>
</reference>
<proteinExistence type="predicted"/>